<evidence type="ECO:0000313" key="2">
    <source>
        <dbReference type="Proteomes" id="UP000639396"/>
    </source>
</evidence>
<proteinExistence type="predicted"/>
<dbReference type="Proteomes" id="UP000639396">
    <property type="component" value="Unassembled WGS sequence"/>
</dbReference>
<organism evidence="1 2">
    <name type="scientific">Paenibacillus oceani</name>
    <dbReference type="NCBI Taxonomy" id="2772510"/>
    <lineage>
        <taxon>Bacteria</taxon>
        <taxon>Bacillati</taxon>
        <taxon>Bacillota</taxon>
        <taxon>Bacilli</taxon>
        <taxon>Bacillales</taxon>
        <taxon>Paenibacillaceae</taxon>
        <taxon>Paenibacillus</taxon>
    </lineage>
</organism>
<gene>
    <name evidence="1" type="ORF">IDH45_19775</name>
</gene>
<dbReference type="EMBL" id="JACXJA010000027">
    <property type="protein sequence ID" value="MBD2864227.1"/>
    <property type="molecule type" value="Genomic_DNA"/>
</dbReference>
<protein>
    <recommendedName>
        <fullName evidence="3">General stress protein 17M-like domain-containing protein</fullName>
    </recommendedName>
</protein>
<sequence length="172" mass="18047">MERTIGIFQEETGVVRAVEALEAQGFGSESVRIIAGNGDHAQRVIAETDMPVDRLRGEEAYAGGRPEPLEDRVPFGPIGMLGAAAYLTHPSGYSAPGSADGYVGPVIGAAALYDGDSNARHKIDALGLKESDTDYCLDRIEQGGLLVVVDSDRTGRPYAESALREGGASAIL</sequence>
<reference evidence="1" key="1">
    <citation type="submission" date="2020-09" db="EMBL/GenBank/DDBJ databases">
        <title>A novel bacterium of genus Paenibacillus, isolated from South China Sea.</title>
        <authorList>
            <person name="Huang H."/>
            <person name="Mo K."/>
            <person name="Hu Y."/>
        </authorList>
    </citation>
    <scope>NUCLEOTIDE SEQUENCE</scope>
    <source>
        <strain evidence="1">IB182363</strain>
    </source>
</reference>
<dbReference type="RefSeq" id="WP_190929850.1">
    <property type="nucleotide sequence ID" value="NZ_JACXJA010000027.1"/>
</dbReference>
<name>A0A927H1I5_9BACL</name>
<accession>A0A927H1I5</accession>
<evidence type="ECO:0000313" key="1">
    <source>
        <dbReference type="EMBL" id="MBD2864227.1"/>
    </source>
</evidence>
<comment type="caution">
    <text evidence="1">The sequence shown here is derived from an EMBL/GenBank/DDBJ whole genome shotgun (WGS) entry which is preliminary data.</text>
</comment>
<dbReference type="AlphaFoldDB" id="A0A927H1I5"/>
<keyword evidence="2" id="KW-1185">Reference proteome</keyword>
<evidence type="ECO:0008006" key="3">
    <source>
        <dbReference type="Google" id="ProtNLM"/>
    </source>
</evidence>